<protein>
    <submittedName>
        <fullName evidence="2">Uncharacterized protein</fullName>
    </submittedName>
</protein>
<evidence type="ECO:0000256" key="1">
    <source>
        <dbReference type="SAM" id="MobiDB-lite"/>
    </source>
</evidence>
<dbReference type="AlphaFoldDB" id="A0A0E9XC86"/>
<evidence type="ECO:0000313" key="2">
    <source>
        <dbReference type="EMBL" id="JAH99283.1"/>
    </source>
</evidence>
<name>A0A0E9XC86_ANGAN</name>
<reference evidence="2" key="2">
    <citation type="journal article" date="2015" name="Fish Shellfish Immunol.">
        <title>Early steps in the European eel (Anguilla anguilla)-Vibrio vulnificus interaction in the gills: Role of the RtxA13 toxin.</title>
        <authorList>
            <person name="Callol A."/>
            <person name="Pajuelo D."/>
            <person name="Ebbesson L."/>
            <person name="Teles M."/>
            <person name="MacKenzie S."/>
            <person name="Amaro C."/>
        </authorList>
    </citation>
    <scope>NUCLEOTIDE SEQUENCE</scope>
</reference>
<accession>A0A0E9XC86</accession>
<dbReference type="EMBL" id="GBXM01009294">
    <property type="protein sequence ID" value="JAH99283.1"/>
    <property type="molecule type" value="Transcribed_RNA"/>
</dbReference>
<proteinExistence type="predicted"/>
<feature type="region of interest" description="Disordered" evidence="1">
    <location>
        <begin position="1"/>
        <end position="45"/>
    </location>
</feature>
<organism evidence="2">
    <name type="scientific">Anguilla anguilla</name>
    <name type="common">European freshwater eel</name>
    <name type="synonym">Muraena anguilla</name>
    <dbReference type="NCBI Taxonomy" id="7936"/>
    <lineage>
        <taxon>Eukaryota</taxon>
        <taxon>Metazoa</taxon>
        <taxon>Chordata</taxon>
        <taxon>Craniata</taxon>
        <taxon>Vertebrata</taxon>
        <taxon>Euteleostomi</taxon>
        <taxon>Actinopterygii</taxon>
        <taxon>Neopterygii</taxon>
        <taxon>Teleostei</taxon>
        <taxon>Anguilliformes</taxon>
        <taxon>Anguillidae</taxon>
        <taxon>Anguilla</taxon>
    </lineage>
</organism>
<reference evidence="2" key="1">
    <citation type="submission" date="2014-11" db="EMBL/GenBank/DDBJ databases">
        <authorList>
            <person name="Amaro Gonzalez C."/>
        </authorList>
    </citation>
    <scope>NUCLEOTIDE SEQUENCE</scope>
</reference>
<sequence>MELRTEEMQNQSLQRRGHPSLQRAHTLSDTHTHTHTHITQPSLIS</sequence>